<gene>
    <name evidence="5" type="ORF">DFH94DRAFT_713123</name>
</gene>
<keyword evidence="6" id="KW-1185">Reference proteome</keyword>
<dbReference type="CDD" id="cd00067">
    <property type="entry name" value="GAL4"/>
    <property type="match status" value="1"/>
</dbReference>
<dbReference type="Pfam" id="PF00172">
    <property type="entry name" value="Zn_clus"/>
    <property type="match status" value="1"/>
</dbReference>
<evidence type="ECO:0000256" key="3">
    <source>
        <dbReference type="SAM" id="MobiDB-lite"/>
    </source>
</evidence>
<dbReference type="Proteomes" id="UP000759537">
    <property type="component" value="Unassembled WGS sequence"/>
</dbReference>
<dbReference type="PROSITE" id="PS50048">
    <property type="entry name" value="ZN2_CY6_FUNGAL_2"/>
    <property type="match status" value="1"/>
</dbReference>
<keyword evidence="2" id="KW-0539">Nucleus</keyword>
<accession>A0A9P5N573</accession>
<comment type="caution">
    <text evidence="5">The sequence shown here is derived from an EMBL/GenBank/DDBJ whole genome shotgun (WGS) entry which is preliminary data.</text>
</comment>
<dbReference type="OrthoDB" id="4456959at2759"/>
<evidence type="ECO:0000259" key="4">
    <source>
        <dbReference type="PROSITE" id="PS50048"/>
    </source>
</evidence>
<evidence type="ECO:0000313" key="6">
    <source>
        <dbReference type="Proteomes" id="UP000759537"/>
    </source>
</evidence>
<dbReference type="InterPro" id="IPR007219">
    <property type="entry name" value="XnlR_reg_dom"/>
</dbReference>
<reference evidence="5" key="1">
    <citation type="submission" date="2019-10" db="EMBL/GenBank/DDBJ databases">
        <authorList>
            <consortium name="DOE Joint Genome Institute"/>
            <person name="Kuo A."/>
            <person name="Miyauchi S."/>
            <person name="Kiss E."/>
            <person name="Drula E."/>
            <person name="Kohler A."/>
            <person name="Sanchez-Garcia M."/>
            <person name="Andreopoulos B."/>
            <person name="Barry K.W."/>
            <person name="Bonito G."/>
            <person name="Buee M."/>
            <person name="Carver A."/>
            <person name="Chen C."/>
            <person name="Cichocki N."/>
            <person name="Clum A."/>
            <person name="Culley D."/>
            <person name="Crous P.W."/>
            <person name="Fauchery L."/>
            <person name="Girlanda M."/>
            <person name="Hayes R."/>
            <person name="Keri Z."/>
            <person name="LaButti K."/>
            <person name="Lipzen A."/>
            <person name="Lombard V."/>
            <person name="Magnuson J."/>
            <person name="Maillard F."/>
            <person name="Morin E."/>
            <person name="Murat C."/>
            <person name="Nolan M."/>
            <person name="Ohm R."/>
            <person name="Pangilinan J."/>
            <person name="Pereira M."/>
            <person name="Perotto S."/>
            <person name="Peter M."/>
            <person name="Riley R."/>
            <person name="Sitrit Y."/>
            <person name="Stielow B."/>
            <person name="Szollosi G."/>
            <person name="Zifcakova L."/>
            <person name="Stursova M."/>
            <person name="Spatafora J.W."/>
            <person name="Tedersoo L."/>
            <person name="Vaario L.-M."/>
            <person name="Yamada A."/>
            <person name="Yan M."/>
            <person name="Wang P."/>
            <person name="Xu J."/>
            <person name="Bruns T."/>
            <person name="Baldrian P."/>
            <person name="Vilgalys R."/>
            <person name="Henrissat B."/>
            <person name="Grigoriev I.V."/>
            <person name="Hibbett D."/>
            <person name="Nagy L.G."/>
            <person name="Martin F.M."/>
        </authorList>
    </citation>
    <scope>NUCLEOTIDE SEQUENCE</scope>
    <source>
        <strain evidence="5">Prilba</strain>
    </source>
</reference>
<keyword evidence="1" id="KW-0479">Metal-binding</keyword>
<proteinExistence type="predicted"/>
<feature type="region of interest" description="Disordered" evidence="3">
    <location>
        <begin position="875"/>
        <end position="904"/>
    </location>
</feature>
<dbReference type="CDD" id="cd12148">
    <property type="entry name" value="fungal_TF_MHR"/>
    <property type="match status" value="1"/>
</dbReference>
<feature type="domain" description="Zn(2)-C6 fungal-type" evidence="4">
    <location>
        <begin position="33"/>
        <end position="65"/>
    </location>
</feature>
<dbReference type="PANTHER" id="PTHR46910">
    <property type="entry name" value="TRANSCRIPTION FACTOR PDR1"/>
    <property type="match status" value="1"/>
</dbReference>
<dbReference type="GO" id="GO:0008270">
    <property type="term" value="F:zinc ion binding"/>
    <property type="evidence" value="ECO:0007669"/>
    <property type="project" value="InterPro"/>
</dbReference>
<dbReference type="GO" id="GO:0006351">
    <property type="term" value="P:DNA-templated transcription"/>
    <property type="evidence" value="ECO:0007669"/>
    <property type="project" value="InterPro"/>
</dbReference>
<dbReference type="GO" id="GO:0000981">
    <property type="term" value="F:DNA-binding transcription factor activity, RNA polymerase II-specific"/>
    <property type="evidence" value="ECO:0007669"/>
    <property type="project" value="InterPro"/>
</dbReference>
<dbReference type="InterPro" id="IPR001138">
    <property type="entry name" value="Zn2Cys6_DnaBD"/>
</dbReference>
<evidence type="ECO:0000256" key="1">
    <source>
        <dbReference type="ARBA" id="ARBA00022723"/>
    </source>
</evidence>
<dbReference type="PANTHER" id="PTHR46910:SF38">
    <property type="entry name" value="ZN(2)-C6 FUNGAL-TYPE DOMAIN-CONTAINING PROTEIN"/>
    <property type="match status" value="1"/>
</dbReference>
<dbReference type="Gene3D" id="4.10.240.10">
    <property type="entry name" value="Zn(2)-C6 fungal-type DNA-binding domain"/>
    <property type="match status" value="1"/>
</dbReference>
<feature type="region of interest" description="Disordered" evidence="3">
    <location>
        <begin position="655"/>
        <end position="736"/>
    </location>
</feature>
<dbReference type="GO" id="GO:0003677">
    <property type="term" value="F:DNA binding"/>
    <property type="evidence" value="ECO:0007669"/>
    <property type="project" value="InterPro"/>
</dbReference>
<dbReference type="SMART" id="SM00906">
    <property type="entry name" value="Fungal_trans"/>
    <property type="match status" value="1"/>
</dbReference>
<feature type="compositionally biased region" description="Low complexity" evidence="3">
    <location>
        <begin position="875"/>
        <end position="889"/>
    </location>
</feature>
<dbReference type="SMART" id="SM00066">
    <property type="entry name" value="GAL4"/>
    <property type="match status" value="1"/>
</dbReference>
<protein>
    <submittedName>
        <fullName evidence="5">Fungal-specific transcription factor domain-containing protein</fullName>
    </submittedName>
</protein>
<dbReference type="SUPFAM" id="SSF57701">
    <property type="entry name" value="Zn2/Cys6 DNA-binding domain"/>
    <property type="match status" value="1"/>
</dbReference>
<reference evidence="5" key="2">
    <citation type="journal article" date="2020" name="Nat. Commun.">
        <title>Large-scale genome sequencing of mycorrhizal fungi provides insights into the early evolution of symbiotic traits.</title>
        <authorList>
            <person name="Miyauchi S."/>
            <person name="Kiss E."/>
            <person name="Kuo A."/>
            <person name="Drula E."/>
            <person name="Kohler A."/>
            <person name="Sanchez-Garcia M."/>
            <person name="Morin E."/>
            <person name="Andreopoulos B."/>
            <person name="Barry K.W."/>
            <person name="Bonito G."/>
            <person name="Buee M."/>
            <person name="Carver A."/>
            <person name="Chen C."/>
            <person name="Cichocki N."/>
            <person name="Clum A."/>
            <person name="Culley D."/>
            <person name="Crous P.W."/>
            <person name="Fauchery L."/>
            <person name="Girlanda M."/>
            <person name="Hayes R.D."/>
            <person name="Keri Z."/>
            <person name="LaButti K."/>
            <person name="Lipzen A."/>
            <person name="Lombard V."/>
            <person name="Magnuson J."/>
            <person name="Maillard F."/>
            <person name="Murat C."/>
            <person name="Nolan M."/>
            <person name="Ohm R.A."/>
            <person name="Pangilinan J."/>
            <person name="Pereira M.F."/>
            <person name="Perotto S."/>
            <person name="Peter M."/>
            <person name="Pfister S."/>
            <person name="Riley R."/>
            <person name="Sitrit Y."/>
            <person name="Stielow J.B."/>
            <person name="Szollosi G."/>
            <person name="Zifcakova L."/>
            <person name="Stursova M."/>
            <person name="Spatafora J.W."/>
            <person name="Tedersoo L."/>
            <person name="Vaario L.M."/>
            <person name="Yamada A."/>
            <person name="Yan M."/>
            <person name="Wang P."/>
            <person name="Xu J."/>
            <person name="Bruns T."/>
            <person name="Baldrian P."/>
            <person name="Vilgalys R."/>
            <person name="Dunand C."/>
            <person name="Henrissat B."/>
            <person name="Grigoriev I.V."/>
            <person name="Hibbett D."/>
            <person name="Nagy L.G."/>
            <person name="Martin F.M."/>
        </authorList>
    </citation>
    <scope>NUCLEOTIDE SEQUENCE</scope>
    <source>
        <strain evidence="5">Prilba</strain>
    </source>
</reference>
<evidence type="ECO:0000256" key="2">
    <source>
        <dbReference type="ARBA" id="ARBA00023242"/>
    </source>
</evidence>
<dbReference type="InterPro" id="IPR036864">
    <property type="entry name" value="Zn2-C6_fun-type_DNA-bd_sf"/>
</dbReference>
<feature type="region of interest" description="Disordered" evidence="3">
    <location>
        <begin position="113"/>
        <end position="171"/>
    </location>
</feature>
<sequence>MSLSSEEDILTSPAATAFQANTNKKRRVQNQRACDRCRLKKIRCDGTPSRAKCTHCTSSSSECIFTEPTKTRGPPKRYVDSLETRLEKMEGMLSRLYPDGDFSQEMELDGWARSFQPESPGDQSSSQKVARSSRDASPLHSSLPTPKVPGSYNNDSGESSDTDTDLRNRLRKLSVTPNSRRYFGKSSGMNLIRSALSVKSKASNAESPGVDPESRLQRRHDFWHIRPWELERVLPTKRNYAFPESDLLTNLVTIYFTQLAPMMPLLHRPTFMKAFDNGLHLRDDKFGALVLLVCATASRYSDDPRTLLEGGHLHSAGWKWFSQVEPFTSAVLCNPELYDLQVAVLSVIYVHGMLPPHEAWIMVGIGLRLAQDLGAHSRQSHRTALTVEDELLKRAFWALLVFDVWTSSYLGRPLAISEESYDVELPVECDDEYWENADSALAFKQPPGKPCQVSYFIHLIKINLLHSHALRTIYSVNKYGPMAGTREKGWEELTVTSLDSALNSWFDSLPDHLRWDPQRENQTFFVQSAALHVAYYFIQITIHRPFIPTFGKESSLSFPAFAICGSAARASSHVADALRKRCPIATTPNIILPTFVTGVILLLSLWGAKRTGTSSDPAREIQDVYKCAKLLDMAESRWTVAGRLRDLLTDLTTAGDFTVPAESPPSNKRERDDSDNESQQPSSPPTLTDHPRRSASMGSPPYAPIRKAQVPDTAPLRASTRPGAEFTSLPNAAPVSLPSHVPAAAVKREVQSNMFGQPVHPTHPNKVGSMFMPQPYGGGYLPLGGSSGLGQATPGLQSSAPASRQAVASFRSNSSLPSVSGTAGLSAMPTVYNVNKGTPPLSTGAGGTPLSPGLNNVMPATSGLYSFSPVSTPTSTSASISSSASSPQSGFQPGNDFGTSNNGAGGGVFDMQGMDMEFGGYGVPMADKEAMLRHFAPAMSQDGQIGVDRDTMMMWTAMPATLETQDWEMYLSSMLGIGATNGAGPDGSVGVDAGVDGMGRFL</sequence>
<organism evidence="5 6">
    <name type="scientific">Russula ochroleuca</name>
    <dbReference type="NCBI Taxonomy" id="152965"/>
    <lineage>
        <taxon>Eukaryota</taxon>
        <taxon>Fungi</taxon>
        <taxon>Dikarya</taxon>
        <taxon>Basidiomycota</taxon>
        <taxon>Agaricomycotina</taxon>
        <taxon>Agaricomycetes</taxon>
        <taxon>Russulales</taxon>
        <taxon>Russulaceae</taxon>
        <taxon>Russula</taxon>
    </lineage>
</organism>
<evidence type="ECO:0000313" key="5">
    <source>
        <dbReference type="EMBL" id="KAF8486395.1"/>
    </source>
</evidence>
<feature type="compositionally biased region" description="Polar residues" evidence="3">
    <location>
        <begin position="121"/>
        <end position="130"/>
    </location>
</feature>
<dbReference type="InterPro" id="IPR050987">
    <property type="entry name" value="AtrR-like"/>
</dbReference>
<dbReference type="PROSITE" id="PS00463">
    <property type="entry name" value="ZN2_CY6_FUNGAL_1"/>
    <property type="match status" value="1"/>
</dbReference>
<name>A0A9P5N573_9AGAM</name>
<dbReference type="AlphaFoldDB" id="A0A9P5N573"/>
<dbReference type="EMBL" id="WHVB01000002">
    <property type="protein sequence ID" value="KAF8486395.1"/>
    <property type="molecule type" value="Genomic_DNA"/>
</dbReference>
<dbReference type="Pfam" id="PF04082">
    <property type="entry name" value="Fungal_trans"/>
    <property type="match status" value="1"/>
</dbReference>